<dbReference type="InterPro" id="IPR050263">
    <property type="entry name" value="Bact_Fimbrial_Adh_Pro"/>
</dbReference>
<dbReference type="AlphaFoldDB" id="A0A7H0GMF1"/>
<dbReference type="GO" id="GO:0009289">
    <property type="term" value="C:pilus"/>
    <property type="evidence" value="ECO:0007669"/>
    <property type="project" value="InterPro"/>
</dbReference>
<dbReference type="SUPFAM" id="SSF49401">
    <property type="entry name" value="Bacterial adhesins"/>
    <property type="match status" value="1"/>
</dbReference>
<keyword evidence="1" id="KW-0732">Signal</keyword>
<evidence type="ECO:0000313" key="2">
    <source>
        <dbReference type="EMBL" id="QNP49467.1"/>
    </source>
</evidence>
<accession>A0A7H0GMF1</accession>
<evidence type="ECO:0000313" key="3">
    <source>
        <dbReference type="Proteomes" id="UP000516028"/>
    </source>
</evidence>
<feature type="chain" id="PRO_5028998033" evidence="1">
    <location>
        <begin position="20"/>
        <end position="176"/>
    </location>
</feature>
<dbReference type="GO" id="GO:0043709">
    <property type="term" value="P:cell adhesion involved in single-species biofilm formation"/>
    <property type="evidence" value="ECO:0007669"/>
    <property type="project" value="TreeGrafter"/>
</dbReference>
<sequence length="176" mass="17745">MKKTLAVLAIFAAPAFAYAASTITFQGEVSTQTCVAEVNGQTNGIVLLNTVPTSALAAVNSTTGLTPFTMTVKGCPTAGTPTNIATNFLGHSATVKGNLGNRATTGAATKVQLQLMKTSAGTEAIILSGTTSVPGLVLPANQSSASHQFGVQYISEEGGATAGSVQGIAEYSLNYN</sequence>
<dbReference type="InterPro" id="IPR008966">
    <property type="entry name" value="Adhesion_dom_sf"/>
</dbReference>
<dbReference type="EMBL" id="CP060783">
    <property type="protein sequence ID" value="QNP49467.1"/>
    <property type="molecule type" value="Genomic_DNA"/>
</dbReference>
<dbReference type="PANTHER" id="PTHR33420">
    <property type="entry name" value="FIMBRIAL SUBUNIT ELFA-RELATED"/>
    <property type="match status" value="1"/>
</dbReference>
<dbReference type="Gene3D" id="2.60.40.1090">
    <property type="entry name" value="Fimbrial-type adhesion domain"/>
    <property type="match status" value="1"/>
</dbReference>
<gene>
    <name evidence="2" type="ORF">H9K75_05465</name>
</gene>
<organism evidence="2 3">
    <name type="scientific">Diaphorobacter aerolatus</name>
    <dbReference type="NCBI Taxonomy" id="1288495"/>
    <lineage>
        <taxon>Bacteria</taxon>
        <taxon>Pseudomonadati</taxon>
        <taxon>Pseudomonadota</taxon>
        <taxon>Betaproteobacteria</taxon>
        <taxon>Burkholderiales</taxon>
        <taxon>Comamonadaceae</taxon>
        <taxon>Diaphorobacter</taxon>
    </lineage>
</organism>
<dbReference type="RefSeq" id="WP_187725056.1">
    <property type="nucleotide sequence ID" value="NZ_CP060783.1"/>
</dbReference>
<dbReference type="Proteomes" id="UP000516028">
    <property type="component" value="Chromosome"/>
</dbReference>
<protein>
    <submittedName>
        <fullName evidence="2">Type 1 fimbrial protein</fullName>
    </submittedName>
</protein>
<evidence type="ECO:0000256" key="1">
    <source>
        <dbReference type="SAM" id="SignalP"/>
    </source>
</evidence>
<name>A0A7H0GMF1_9BURK</name>
<keyword evidence="3" id="KW-1185">Reference proteome</keyword>
<dbReference type="PANTHER" id="PTHR33420:SF10">
    <property type="entry name" value="FIMBRIAE MAJOR SUBUNIT"/>
    <property type="match status" value="1"/>
</dbReference>
<proteinExistence type="predicted"/>
<dbReference type="KEGG" id="daer:H9K75_05465"/>
<feature type="signal peptide" evidence="1">
    <location>
        <begin position="1"/>
        <end position="19"/>
    </location>
</feature>
<reference evidence="2 3" key="1">
    <citation type="submission" date="2020-08" db="EMBL/GenBank/DDBJ databases">
        <title>Genome sequence of Diaphorobacter aerolatus KACC 16536T.</title>
        <authorList>
            <person name="Hyun D.-W."/>
            <person name="Bae J.-W."/>
        </authorList>
    </citation>
    <scope>NUCLEOTIDE SEQUENCE [LARGE SCALE GENOMIC DNA]</scope>
    <source>
        <strain evidence="2 3">KACC 16536</strain>
    </source>
</reference>
<dbReference type="InterPro" id="IPR036937">
    <property type="entry name" value="Adhesion_dom_fimbrial_sf"/>
</dbReference>